<dbReference type="GO" id="GO:0003677">
    <property type="term" value="F:DNA binding"/>
    <property type="evidence" value="ECO:0007669"/>
    <property type="project" value="UniProtKB-KW"/>
</dbReference>
<evidence type="ECO:0000256" key="3">
    <source>
        <dbReference type="ARBA" id="ARBA00023125"/>
    </source>
</evidence>
<comment type="similarity">
    <text evidence="1">Belongs to the LysR transcriptional regulatory family.</text>
</comment>
<dbReference type="InterPro" id="IPR036390">
    <property type="entry name" value="WH_DNA-bd_sf"/>
</dbReference>
<dbReference type="GO" id="GO:0003700">
    <property type="term" value="F:DNA-binding transcription factor activity"/>
    <property type="evidence" value="ECO:0007669"/>
    <property type="project" value="InterPro"/>
</dbReference>
<dbReference type="CDD" id="cd05466">
    <property type="entry name" value="PBP2_LTTR_substrate"/>
    <property type="match status" value="1"/>
</dbReference>
<feature type="domain" description="HTH lysR-type" evidence="5">
    <location>
        <begin position="7"/>
        <end position="59"/>
    </location>
</feature>
<dbReference type="OrthoDB" id="7702307at2"/>
<keyword evidence="4" id="KW-0804">Transcription</keyword>
<evidence type="ECO:0000313" key="7">
    <source>
        <dbReference type="Proteomes" id="UP000193778"/>
    </source>
</evidence>
<dbReference type="EMBL" id="FWFP01000005">
    <property type="protein sequence ID" value="SLN46768.1"/>
    <property type="molecule type" value="Genomic_DNA"/>
</dbReference>
<dbReference type="InterPro" id="IPR005119">
    <property type="entry name" value="LysR_subst-bd"/>
</dbReference>
<keyword evidence="2" id="KW-0805">Transcription regulation</keyword>
<organism evidence="6 7">
    <name type="scientific">Ruegeria meonggei</name>
    <dbReference type="NCBI Taxonomy" id="1446476"/>
    <lineage>
        <taxon>Bacteria</taxon>
        <taxon>Pseudomonadati</taxon>
        <taxon>Pseudomonadota</taxon>
        <taxon>Alphaproteobacteria</taxon>
        <taxon>Rhodobacterales</taxon>
        <taxon>Roseobacteraceae</taxon>
        <taxon>Ruegeria</taxon>
    </lineage>
</organism>
<dbReference type="RefSeq" id="WP_085822696.1">
    <property type="nucleotide sequence ID" value="NZ_FWFP01000005.1"/>
</dbReference>
<dbReference type="SUPFAM" id="SSF46785">
    <property type="entry name" value="Winged helix' DNA-binding domain"/>
    <property type="match status" value="1"/>
</dbReference>
<dbReference type="Pfam" id="PF00126">
    <property type="entry name" value="HTH_1"/>
    <property type="match status" value="1"/>
</dbReference>
<dbReference type="SUPFAM" id="SSF53850">
    <property type="entry name" value="Periplasmic binding protein-like II"/>
    <property type="match status" value="1"/>
</dbReference>
<accession>A0A1X6ZBD1</accession>
<dbReference type="PANTHER" id="PTHR30419:SF8">
    <property type="entry name" value="NITROGEN ASSIMILATION TRANSCRIPTIONAL ACTIVATOR-RELATED"/>
    <property type="match status" value="1"/>
</dbReference>
<keyword evidence="3" id="KW-0238">DNA-binding</keyword>
<reference evidence="7" key="1">
    <citation type="submission" date="2017-03" db="EMBL/GenBank/DDBJ databases">
        <authorList>
            <person name="Rodrigo-Torres L."/>
            <person name="Arahal R.D."/>
            <person name="Lucena T."/>
        </authorList>
    </citation>
    <scope>NUCLEOTIDE SEQUENCE [LARGE SCALE GENOMIC DNA]</scope>
    <source>
        <strain evidence="7">CECT 8411</strain>
    </source>
</reference>
<evidence type="ECO:0000259" key="5">
    <source>
        <dbReference type="PROSITE" id="PS50931"/>
    </source>
</evidence>
<dbReference type="InterPro" id="IPR000847">
    <property type="entry name" value="LysR_HTH_N"/>
</dbReference>
<evidence type="ECO:0000313" key="6">
    <source>
        <dbReference type="EMBL" id="SLN46768.1"/>
    </source>
</evidence>
<dbReference type="GO" id="GO:0005829">
    <property type="term" value="C:cytosol"/>
    <property type="evidence" value="ECO:0007669"/>
    <property type="project" value="TreeGrafter"/>
</dbReference>
<protein>
    <submittedName>
        <fullName evidence="6">HTH-type transcriptional regulator CynR</fullName>
    </submittedName>
</protein>
<dbReference type="Gene3D" id="1.10.10.10">
    <property type="entry name" value="Winged helix-like DNA-binding domain superfamily/Winged helix DNA-binding domain"/>
    <property type="match status" value="1"/>
</dbReference>
<dbReference type="AlphaFoldDB" id="A0A1X6ZBD1"/>
<evidence type="ECO:0000256" key="2">
    <source>
        <dbReference type="ARBA" id="ARBA00023015"/>
    </source>
</evidence>
<dbReference type="InterPro" id="IPR036388">
    <property type="entry name" value="WH-like_DNA-bd_sf"/>
</dbReference>
<keyword evidence="7" id="KW-1185">Reference proteome</keyword>
<dbReference type="PANTHER" id="PTHR30419">
    <property type="entry name" value="HTH-TYPE TRANSCRIPTIONAL REGULATOR YBHD"/>
    <property type="match status" value="1"/>
</dbReference>
<evidence type="ECO:0000256" key="1">
    <source>
        <dbReference type="ARBA" id="ARBA00009437"/>
    </source>
</evidence>
<gene>
    <name evidence="6" type="primary">cynR_4</name>
    <name evidence="6" type="ORF">RUM8411_02197</name>
</gene>
<dbReference type="Gene3D" id="3.40.190.290">
    <property type="match status" value="1"/>
</dbReference>
<dbReference type="Pfam" id="PF03466">
    <property type="entry name" value="LysR_substrate"/>
    <property type="match status" value="1"/>
</dbReference>
<dbReference type="InterPro" id="IPR050950">
    <property type="entry name" value="HTH-type_LysR_regulators"/>
</dbReference>
<name>A0A1X6ZBD1_9RHOB</name>
<sequence length="300" mass="33296">MLGENPLSAVLILAETGNFQDAARRMGVSNASLSRYVAMAEAQVGFTLFHRKRGNSGLTRKGAEFLPVARKLQTEMHACDRQIAHIRENNRQIVHIGCGPLTPRTLIKPALRKALQISPELRFRIAVDARQAPIEMLESNEIDIYVGDLTHTPEAENIELMMFEKRAVVFAAHVSHPLHKAGGVTLNEVFSHPFASPHLHKHWRAAVTQALGGTEEAAERVRVLPQVESDDYAFLTSLLEDDRLVVGGMPETFAELVAAGSVKLIETRPQITWNICAARKAGQEHQAIDLVWQQLRSLTE</sequence>
<dbReference type="PROSITE" id="PS50931">
    <property type="entry name" value="HTH_LYSR"/>
    <property type="match status" value="1"/>
</dbReference>
<evidence type="ECO:0000256" key="4">
    <source>
        <dbReference type="ARBA" id="ARBA00023163"/>
    </source>
</evidence>
<dbReference type="Proteomes" id="UP000193778">
    <property type="component" value="Unassembled WGS sequence"/>
</dbReference>
<proteinExistence type="inferred from homology"/>